<keyword evidence="1" id="KW-1133">Transmembrane helix</keyword>
<dbReference type="InterPro" id="IPR045339">
    <property type="entry name" value="DUF6534"/>
</dbReference>
<evidence type="ECO:0000259" key="2">
    <source>
        <dbReference type="Pfam" id="PF20152"/>
    </source>
</evidence>
<accession>A0A5C3MX61</accession>
<feature type="transmembrane region" description="Helical" evidence="1">
    <location>
        <begin position="201"/>
        <end position="223"/>
    </location>
</feature>
<dbReference type="STRING" id="5364.A0A5C3MX61"/>
<dbReference type="PANTHER" id="PTHR40465:SF1">
    <property type="entry name" value="DUF6534 DOMAIN-CONTAINING PROTEIN"/>
    <property type="match status" value="1"/>
</dbReference>
<evidence type="ECO:0000256" key="1">
    <source>
        <dbReference type="SAM" id="Phobius"/>
    </source>
</evidence>
<reference evidence="3 4" key="1">
    <citation type="journal article" date="2019" name="Nat. Ecol. Evol.">
        <title>Megaphylogeny resolves global patterns of mushroom evolution.</title>
        <authorList>
            <person name="Varga T."/>
            <person name="Krizsan K."/>
            <person name="Foldi C."/>
            <person name="Dima B."/>
            <person name="Sanchez-Garcia M."/>
            <person name="Sanchez-Ramirez S."/>
            <person name="Szollosi G.J."/>
            <person name="Szarkandi J.G."/>
            <person name="Papp V."/>
            <person name="Albert L."/>
            <person name="Andreopoulos W."/>
            <person name="Angelini C."/>
            <person name="Antonin V."/>
            <person name="Barry K.W."/>
            <person name="Bougher N.L."/>
            <person name="Buchanan P."/>
            <person name="Buyck B."/>
            <person name="Bense V."/>
            <person name="Catcheside P."/>
            <person name="Chovatia M."/>
            <person name="Cooper J."/>
            <person name="Damon W."/>
            <person name="Desjardin D."/>
            <person name="Finy P."/>
            <person name="Geml J."/>
            <person name="Haridas S."/>
            <person name="Hughes K."/>
            <person name="Justo A."/>
            <person name="Karasinski D."/>
            <person name="Kautmanova I."/>
            <person name="Kiss B."/>
            <person name="Kocsube S."/>
            <person name="Kotiranta H."/>
            <person name="LaButti K.M."/>
            <person name="Lechner B.E."/>
            <person name="Liimatainen K."/>
            <person name="Lipzen A."/>
            <person name="Lukacs Z."/>
            <person name="Mihaltcheva S."/>
            <person name="Morgado L.N."/>
            <person name="Niskanen T."/>
            <person name="Noordeloos M.E."/>
            <person name="Ohm R.A."/>
            <person name="Ortiz-Santana B."/>
            <person name="Ovrebo C."/>
            <person name="Racz N."/>
            <person name="Riley R."/>
            <person name="Savchenko A."/>
            <person name="Shiryaev A."/>
            <person name="Soop K."/>
            <person name="Spirin V."/>
            <person name="Szebenyi C."/>
            <person name="Tomsovsky M."/>
            <person name="Tulloss R.E."/>
            <person name="Uehling J."/>
            <person name="Grigoriev I.V."/>
            <person name="Vagvolgyi C."/>
            <person name="Papp T."/>
            <person name="Martin F.M."/>
            <person name="Miettinen O."/>
            <person name="Hibbett D.S."/>
            <person name="Nagy L.G."/>
        </authorList>
    </citation>
    <scope>NUCLEOTIDE SEQUENCE [LARGE SCALE GENOMIC DNA]</scope>
    <source>
        <strain evidence="3 4">OMC1185</strain>
    </source>
</reference>
<organism evidence="3 4">
    <name type="scientific">Heliocybe sulcata</name>
    <dbReference type="NCBI Taxonomy" id="5364"/>
    <lineage>
        <taxon>Eukaryota</taxon>
        <taxon>Fungi</taxon>
        <taxon>Dikarya</taxon>
        <taxon>Basidiomycota</taxon>
        <taxon>Agaricomycotina</taxon>
        <taxon>Agaricomycetes</taxon>
        <taxon>Gloeophyllales</taxon>
        <taxon>Gloeophyllaceae</taxon>
        <taxon>Heliocybe</taxon>
    </lineage>
</organism>
<dbReference type="OrthoDB" id="3270417at2759"/>
<feature type="transmembrane region" description="Helical" evidence="1">
    <location>
        <begin position="117"/>
        <end position="136"/>
    </location>
</feature>
<proteinExistence type="predicted"/>
<feature type="transmembrane region" description="Helical" evidence="1">
    <location>
        <begin position="156"/>
        <end position="181"/>
    </location>
</feature>
<keyword evidence="4" id="KW-1185">Reference proteome</keyword>
<keyword evidence="1" id="KW-0472">Membrane</keyword>
<protein>
    <recommendedName>
        <fullName evidence="2">DUF6534 domain-containing protein</fullName>
    </recommendedName>
</protein>
<dbReference type="Proteomes" id="UP000305948">
    <property type="component" value="Unassembled WGS sequence"/>
</dbReference>
<feature type="domain" description="DUF6534" evidence="2">
    <location>
        <begin position="166"/>
        <end position="253"/>
    </location>
</feature>
<feature type="transmembrane region" description="Helical" evidence="1">
    <location>
        <begin position="12"/>
        <end position="33"/>
    </location>
</feature>
<dbReference type="Pfam" id="PF20152">
    <property type="entry name" value="DUF6534"/>
    <property type="match status" value="1"/>
</dbReference>
<sequence>MSVVKDIAGDLLICIFIAAILYGVTCTQSFVYYQQYPGDRAFLKWMVGIIWVLETLHTAFCIDFIYVYTITHFGDEPFLDDIYWSGGITVILGVLVAGLVHAYYIRRLWIMSHGNKTLTGITTLLAVARFVFGTATTVQCYTVGKWTTFHEKRLPLVTLAGGLSSAAVVDIIVAVALIYLLDQNRSGFAPSDNRLKFIMAYTINTGALTTIFSVVIVITYGSLPSTLVFLGLVEIQSKLYANSFLASLNSRNHALKIGRDAAQMTPSRDPTSLTRSRLRNQPPYIASTQIEIFQETTQVFDDMPMGDFSKSAKPGRPLV</sequence>
<gene>
    <name evidence="3" type="ORF">OE88DRAFT_1661669</name>
</gene>
<dbReference type="EMBL" id="ML213514">
    <property type="protein sequence ID" value="TFK50119.1"/>
    <property type="molecule type" value="Genomic_DNA"/>
</dbReference>
<dbReference type="AlphaFoldDB" id="A0A5C3MX61"/>
<feature type="transmembrane region" description="Helical" evidence="1">
    <location>
        <begin position="45"/>
        <end position="70"/>
    </location>
</feature>
<evidence type="ECO:0000313" key="4">
    <source>
        <dbReference type="Proteomes" id="UP000305948"/>
    </source>
</evidence>
<name>A0A5C3MX61_9AGAM</name>
<keyword evidence="1" id="KW-0812">Transmembrane</keyword>
<dbReference type="PANTHER" id="PTHR40465">
    <property type="entry name" value="CHROMOSOME 1, WHOLE GENOME SHOTGUN SEQUENCE"/>
    <property type="match status" value="1"/>
</dbReference>
<feature type="transmembrane region" description="Helical" evidence="1">
    <location>
        <begin position="82"/>
        <end position="105"/>
    </location>
</feature>
<evidence type="ECO:0000313" key="3">
    <source>
        <dbReference type="EMBL" id="TFK50119.1"/>
    </source>
</evidence>